<reference evidence="2" key="1">
    <citation type="submission" date="2023-03" db="EMBL/GenBank/DDBJ databases">
        <title>Mating type loci evolution in Malassezia.</title>
        <authorList>
            <person name="Coelho M.A."/>
        </authorList>
    </citation>
    <scope>NUCLEOTIDE SEQUENCE</scope>
    <source>
        <strain evidence="2">CBS 10434</strain>
    </source>
</reference>
<protein>
    <submittedName>
        <fullName evidence="2">Uncharacterized protein</fullName>
    </submittedName>
</protein>
<organism evidence="2 3">
    <name type="scientific">Malassezia caprae</name>
    <dbReference type="NCBI Taxonomy" id="1381934"/>
    <lineage>
        <taxon>Eukaryota</taxon>
        <taxon>Fungi</taxon>
        <taxon>Dikarya</taxon>
        <taxon>Basidiomycota</taxon>
        <taxon>Ustilaginomycotina</taxon>
        <taxon>Malasseziomycetes</taxon>
        <taxon>Malasseziales</taxon>
        <taxon>Malasseziaceae</taxon>
        <taxon>Malassezia</taxon>
    </lineage>
</organism>
<gene>
    <name evidence="2" type="ORF">MCAP1_001508</name>
</gene>
<feature type="compositionally biased region" description="Low complexity" evidence="1">
    <location>
        <begin position="35"/>
        <end position="49"/>
    </location>
</feature>
<evidence type="ECO:0000256" key="1">
    <source>
        <dbReference type="SAM" id="MobiDB-lite"/>
    </source>
</evidence>
<sequence length="546" mass="60656">MTERQLWRHALTSLERHTRANAPALARPQGTSPESWSSPGSAEPRSSSSDTIVKKRAPAARDAPSAKRPRTACVPKAPIPRRRTLPPLEPRSPSSPFLAVQPIHSRVHGQLTPRTPGRMWSCAPPSSPAPPTIVVSPPEADIRAIVAKTARPAGVAAVPPEWQFAYVGTLLARDQAAFEKLAWRLDLVFTRLATAHVEFRDQFTPHMPHVAKQAARQVMHLLTCAWKPHTTDDYAHSPPSFRVRSLTQALTRAAAPDATHILWAQKLAAMVGADLTLRLVQHIIDTVWYTAVQDPKRPFVRPQLMAYFCLHWTEYVRRWEAQEAGTDTRLLPTSQLPVLRDAHVPVPAHVPTSTLLRLLFEHMWLAKFALIHERDGSAAHSTAHLQVPQANSPHARRPSLHAEAEGACIVDAARLLGEMHRLCVLRAMGAVRAWLQALLLHGQPWMQVPLYELEAGCALLLLTGASMHHGWAVQQLDMKACSLQQPLAQHRTCMAPSIVEPCLTELHALVQMPLLPAPTKRWLQGVVAYGQREWLHMGTRTKSRPP</sequence>
<dbReference type="AlphaFoldDB" id="A0AAF0IW73"/>
<evidence type="ECO:0000313" key="2">
    <source>
        <dbReference type="EMBL" id="WFD19283.1"/>
    </source>
</evidence>
<keyword evidence="3" id="KW-1185">Reference proteome</keyword>
<accession>A0AAF0IW73</accession>
<name>A0AAF0IW73_9BASI</name>
<feature type="region of interest" description="Disordered" evidence="1">
    <location>
        <begin position="1"/>
        <end position="98"/>
    </location>
</feature>
<evidence type="ECO:0000313" key="3">
    <source>
        <dbReference type="Proteomes" id="UP001220961"/>
    </source>
</evidence>
<dbReference type="EMBL" id="CP119910">
    <property type="protein sequence ID" value="WFD19283.1"/>
    <property type="molecule type" value="Genomic_DNA"/>
</dbReference>
<proteinExistence type="predicted"/>
<dbReference type="Proteomes" id="UP001220961">
    <property type="component" value="Chromosome 3"/>
</dbReference>